<dbReference type="AlphaFoldDB" id="A0A2S5AA52"/>
<dbReference type="InterPro" id="IPR036866">
    <property type="entry name" value="RibonucZ/Hydroxyglut_hydro"/>
</dbReference>
<dbReference type="HAMAP" id="MF_00457">
    <property type="entry name" value="UPF0173"/>
    <property type="match status" value="1"/>
</dbReference>
<evidence type="ECO:0000313" key="4">
    <source>
        <dbReference type="EMBL" id="POY39159.1"/>
    </source>
</evidence>
<comment type="caution">
    <text evidence="4">The sequence shown here is derived from an EMBL/GenBank/DDBJ whole genome shotgun (WGS) entry which is preliminary data.</text>
</comment>
<dbReference type="InterPro" id="IPR022877">
    <property type="entry name" value="UPF0173"/>
</dbReference>
<dbReference type="GO" id="GO:0016787">
    <property type="term" value="F:hydrolase activity"/>
    <property type="evidence" value="ECO:0007669"/>
    <property type="project" value="UniProtKB-UniRule"/>
</dbReference>
<keyword evidence="5" id="KW-1185">Reference proteome</keyword>
<evidence type="ECO:0000313" key="5">
    <source>
        <dbReference type="Proteomes" id="UP000236893"/>
    </source>
</evidence>
<dbReference type="Pfam" id="PF12706">
    <property type="entry name" value="Lactamase_B_2"/>
    <property type="match status" value="1"/>
</dbReference>
<sequence length="250" mass="27802">MNFTYYGHSCFSIETNGKTLLFDPFISGNELAKHIDIDRIRADYILISHAHSDHTADVEQIAKNTGAKIISTFEIVMHYQQKGFEGHPMNFGGKWDFDFGRVKMVQAMHTSSFADGSYGGAAGGFIITLEGKSIYYSGDTALFSDMELFGRMHNINWAILPIGDNFTMDVEQALMASLMLNCDQIIGVHYDTFGYIMIDHSGAKEKFAVKGKELHLLAVGEQLNLSLNGASVSEMSRQNFMDDNPKGEVI</sequence>
<dbReference type="RefSeq" id="WP_103787262.1">
    <property type="nucleotide sequence ID" value="NZ_PQVF01000001.1"/>
</dbReference>
<dbReference type="InterPro" id="IPR050114">
    <property type="entry name" value="UPF0173_UPF0282_UlaG_hydrolase"/>
</dbReference>
<dbReference type="InterPro" id="IPR001279">
    <property type="entry name" value="Metallo-B-lactamas"/>
</dbReference>
<comment type="similarity">
    <text evidence="2">Belongs to the UPF0173 family.</text>
</comment>
<dbReference type="NCBIfam" id="NF001911">
    <property type="entry name" value="PRK00685.1"/>
    <property type="match status" value="1"/>
</dbReference>
<dbReference type="SUPFAM" id="SSF56281">
    <property type="entry name" value="Metallo-hydrolase/oxidoreductase"/>
    <property type="match status" value="1"/>
</dbReference>
<reference evidence="4 5" key="1">
    <citation type="submission" date="2018-01" db="EMBL/GenBank/DDBJ databases">
        <authorList>
            <person name="Gaut B.S."/>
            <person name="Morton B.R."/>
            <person name="Clegg M.T."/>
            <person name="Duvall M.R."/>
        </authorList>
    </citation>
    <scope>NUCLEOTIDE SEQUENCE [LARGE SCALE GENOMIC DNA]</scope>
    <source>
        <strain evidence="4 5">HR-AV</strain>
    </source>
</reference>
<keyword evidence="1 2" id="KW-0378">Hydrolase</keyword>
<dbReference type="PANTHER" id="PTHR43546">
    <property type="entry name" value="UPF0173 METAL-DEPENDENT HYDROLASE MJ1163-RELATED"/>
    <property type="match status" value="1"/>
</dbReference>
<dbReference type="Proteomes" id="UP000236893">
    <property type="component" value="Unassembled WGS sequence"/>
</dbReference>
<dbReference type="SMART" id="SM00849">
    <property type="entry name" value="Lactamase_B"/>
    <property type="match status" value="1"/>
</dbReference>
<evidence type="ECO:0000256" key="2">
    <source>
        <dbReference type="HAMAP-Rule" id="MF_00457"/>
    </source>
</evidence>
<protein>
    <recommendedName>
        <fullName evidence="2">UPF0173 metal-dependent hydrolase C3K47_01290</fullName>
    </recommendedName>
</protein>
<organism evidence="4 5">
    <name type="scientific">Solitalea longa</name>
    <dbReference type="NCBI Taxonomy" id="2079460"/>
    <lineage>
        <taxon>Bacteria</taxon>
        <taxon>Pseudomonadati</taxon>
        <taxon>Bacteroidota</taxon>
        <taxon>Sphingobacteriia</taxon>
        <taxon>Sphingobacteriales</taxon>
        <taxon>Sphingobacteriaceae</taxon>
        <taxon>Solitalea</taxon>
    </lineage>
</organism>
<proteinExistence type="inferred from homology"/>
<evidence type="ECO:0000256" key="1">
    <source>
        <dbReference type="ARBA" id="ARBA00022801"/>
    </source>
</evidence>
<dbReference type="EMBL" id="PQVF01000001">
    <property type="protein sequence ID" value="POY39159.1"/>
    <property type="molecule type" value="Genomic_DNA"/>
</dbReference>
<name>A0A2S5AA52_9SPHI</name>
<gene>
    <name evidence="4" type="ORF">C3K47_01290</name>
</gene>
<evidence type="ECO:0000259" key="3">
    <source>
        <dbReference type="SMART" id="SM00849"/>
    </source>
</evidence>
<dbReference type="PANTHER" id="PTHR43546:SF3">
    <property type="entry name" value="UPF0173 METAL-DEPENDENT HYDROLASE MJ1163"/>
    <property type="match status" value="1"/>
</dbReference>
<feature type="domain" description="Metallo-beta-lactamase" evidence="3">
    <location>
        <begin position="7"/>
        <end position="189"/>
    </location>
</feature>
<accession>A0A2S5AA52</accession>
<dbReference type="OrthoDB" id="9789133at2"/>
<dbReference type="Gene3D" id="3.60.15.10">
    <property type="entry name" value="Ribonuclease Z/Hydroxyacylglutathione hydrolase-like"/>
    <property type="match status" value="1"/>
</dbReference>